<reference evidence="3 4" key="1">
    <citation type="submission" date="2020-11" db="EMBL/GenBank/DDBJ databases">
        <title>The genome sequence of Novosphingobium sp. 1Y9A.</title>
        <authorList>
            <person name="Liu Y."/>
        </authorList>
    </citation>
    <scope>NUCLEOTIDE SEQUENCE [LARGE SCALE GENOMIC DNA]</scope>
    <source>
        <strain evidence="3 4">1Y9A</strain>
    </source>
</reference>
<feature type="domain" description="VOC" evidence="2">
    <location>
        <begin position="7"/>
        <end position="155"/>
    </location>
</feature>
<keyword evidence="1" id="KW-0479">Metal-binding</keyword>
<organism evidence="3 4">
    <name type="scientific">Novosphingobium jiangmenense</name>
    <dbReference type="NCBI Taxonomy" id="2791981"/>
    <lineage>
        <taxon>Bacteria</taxon>
        <taxon>Pseudomonadati</taxon>
        <taxon>Pseudomonadota</taxon>
        <taxon>Alphaproteobacteria</taxon>
        <taxon>Sphingomonadales</taxon>
        <taxon>Sphingomonadaceae</taxon>
        <taxon>Novosphingobium</taxon>
    </lineage>
</organism>
<dbReference type="InterPro" id="IPR004360">
    <property type="entry name" value="Glyas_Fos-R_dOase_dom"/>
</dbReference>
<sequence>MKQHLQGVHHVSVSVPDIETARRFYIDLLGAEEIMAVEWHPGNAWIDAIVGIEGSAAKTFMARLKNIHVEVFEYTSPVSPPQDPRRPVSRNGYTHIGFQVDDIQAVYERMVAAGLEFNTPPDLSVIETDAHGNKTGHAATYGRDFFGNLFEIMEIHPNDSIPPL</sequence>
<dbReference type="SUPFAM" id="SSF54593">
    <property type="entry name" value="Glyoxalase/Bleomycin resistance protein/Dihydroxybiphenyl dioxygenase"/>
    <property type="match status" value="1"/>
</dbReference>
<dbReference type="Gene3D" id="3.10.180.10">
    <property type="entry name" value="2,3-Dihydroxybiphenyl 1,2-Dioxygenase, domain 1"/>
    <property type="match status" value="1"/>
</dbReference>
<comment type="caution">
    <text evidence="3">The sequence shown here is derived from an EMBL/GenBank/DDBJ whole genome shotgun (WGS) entry which is preliminary data.</text>
</comment>
<dbReference type="EMBL" id="JADQDC010000011">
    <property type="protein sequence ID" value="MBF9152380.1"/>
    <property type="molecule type" value="Genomic_DNA"/>
</dbReference>
<keyword evidence="4" id="KW-1185">Reference proteome</keyword>
<dbReference type="InterPro" id="IPR037523">
    <property type="entry name" value="VOC_core"/>
</dbReference>
<evidence type="ECO:0000256" key="1">
    <source>
        <dbReference type="ARBA" id="ARBA00022723"/>
    </source>
</evidence>
<dbReference type="InterPro" id="IPR029068">
    <property type="entry name" value="Glyas_Bleomycin-R_OHBP_Dase"/>
</dbReference>
<dbReference type="Proteomes" id="UP000600799">
    <property type="component" value="Unassembled WGS sequence"/>
</dbReference>
<name>A0ABS0HJF9_9SPHN</name>
<dbReference type="Pfam" id="PF00903">
    <property type="entry name" value="Glyoxalase"/>
    <property type="match status" value="1"/>
</dbReference>
<gene>
    <name evidence="3" type="ORF">I2488_15335</name>
</gene>
<dbReference type="PANTHER" id="PTHR43048:SF6">
    <property type="entry name" value="BLR8189 PROTEIN"/>
    <property type="match status" value="1"/>
</dbReference>
<dbReference type="PROSITE" id="PS51819">
    <property type="entry name" value="VOC"/>
    <property type="match status" value="1"/>
</dbReference>
<evidence type="ECO:0000259" key="2">
    <source>
        <dbReference type="PROSITE" id="PS51819"/>
    </source>
</evidence>
<dbReference type="InterPro" id="IPR051785">
    <property type="entry name" value="MMCE/EMCE_epimerase"/>
</dbReference>
<dbReference type="RefSeq" id="WP_196276683.1">
    <property type="nucleotide sequence ID" value="NZ_JADQDC010000011.1"/>
</dbReference>
<accession>A0ABS0HJF9</accession>
<dbReference type="PANTHER" id="PTHR43048">
    <property type="entry name" value="METHYLMALONYL-COA EPIMERASE"/>
    <property type="match status" value="1"/>
</dbReference>
<proteinExistence type="predicted"/>
<protein>
    <submittedName>
        <fullName evidence="3">VOC family protein</fullName>
    </submittedName>
</protein>
<evidence type="ECO:0000313" key="3">
    <source>
        <dbReference type="EMBL" id="MBF9152380.1"/>
    </source>
</evidence>
<evidence type="ECO:0000313" key="4">
    <source>
        <dbReference type="Proteomes" id="UP000600799"/>
    </source>
</evidence>